<feature type="compositionally biased region" description="Polar residues" evidence="1">
    <location>
        <begin position="10"/>
        <end position="25"/>
    </location>
</feature>
<name>A0A2A2T9G9_9CYAN</name>
<sequence length="89" mass="10084">MFALILFYPNETNPKNQVSPPQSNPKSHETNPKNKVSPPQLNPKTRNNLPLHQTSGDERNRVSIGVASRIVILALRETRFLKGLLRLED</sequence>
<dbReference type="EMBL" id="NTFS01000799">
    <property type="protein sequence ID" value="PAX45640.1"/>
    <property type="molecule type" value="Genomic_DNA"/>
</dbReference>
<evidence type="ECO:0000256" key="1">
    <source>
        <dbReference type="SAM" id="MobiDB-lite"/>
    </source>
</evidence>
<reference evidence="2 3" key="1">
    <citation type="submission" date="2017-08" db="EMBL/GenBank/DDBJ databases">
        <title>Draft genome sequence of filamentous cyanobacterium Calothrix elsteri CCALA 953.</title>
        <authorList>
            <person name="Gagunashvili A.N."/>
            <person name="Elster J."/>
            <person name="Andresson O.S."/>
        </authorList>
    </citation>
    <scope>NUCLEOTIDE SEQUENCE [LARGE SCALE GENOMIC DNA]</scope>
    <source>
        <strain evidence="2 3">CCALA 953</strain>
    </source>
</reference>
<keyword evidence="3" id="KW-1185">Reference proteome</keyword>
<feature type="region of interest" description="Disordered" evidence="1">
    <location>
        <begin position="8"/>
        <end position="60"/>
    </location>
</feature>
<dbReference type="Proteomes" id="UP000218238">
    <property type="component" value="Unassembled WGS sequence"/>
</dbReference>
<dbReference type="RefSeq" id="WP_095725169.1">
    <property type="nucleotide sequence ID" value="NZ_NTFS01000799.1"/>
</dbReference>
<dbReference type="AlphaFoldDB" id="A0A2A2T9G9"/>
<evidence type="ECO:0000313" key="2">
    <source>
        <dbReference type="EMBL" id="PAX45640.1"/>
    </source>
</evidence>
<accession>A0A2A2T9G9</accession>
<proteinExistence type="predicted"/>
<evidence type="ECO:0000313" key="3">
    <source>
        <dbReference type="Proteomes" id="UP000218238"/>
    </source>
</evidence>
<organism evidence="2 3">
    <name type="scientific">Brunnivagina elsteri CCALA 953</name>
    <dbReference type="NCBI Taxonomy" id="987040"/>
    <lineage>
        <taxon>Bacteria</taxon>
        <taxon>Bacillati</taxon>
        <taxon>Cyanobacteriota</taxon>
        <taxon>Cyanophyceae</taxon>
        <taxon>Nostocales</taxon>
        <taxon>Calotrichaceae</taxon>
        <taxon>Brunnivagina</taxon>
    </lineage>
</organism>
<protein>
    <submittedName>
        <fullName evidence="2">Uncharacterized protein</fullName>
    </submittedName>
</protein>
<feature type="compositionally biased region" description="Polar residues" evidence="1">
    <location>
        <begin position="33"/>
        <end position="54"/>
    </location>
</feature>
<gene>
    <name evidence="2" type="ORF">CK510_30760</name>
</gene>
<comment type="caution">
    <text evidence="2">The sequence shown here is derived from an EMBL/GenBank/DDBJ whole genome shotgun (WGS) entry which is preliminary data.</text>
</comment>